<dbReference type="EMBL" id="LATX01002213">
    <property type="protein sequence ID" value="KTB32556.1"/>
    <property type="molecule type" value="Genomic_DNA"/>
</dbReference>
<dbReference type="AlphaFoldDB" id="A0A0W0F8E8"/>
<dbReference type="Proteomes" id="UP000054988">
    <property type="component" value="Unassembled WGS sequence"/>
</dbReference>
<comment type="caution">
    <text evidence="1">The sequence shown here is derived from an EMBL/GenBank/DDBJ whole genome shotgun (WGS) entry which is preliminary data.</text>
</comment>
<proteinExistence type="predicted"/>
<evidence type="ECO:0000313" key="2">
    <source>
        <dbReference type="Proteomes" id="UP000054988"/>
    </source>
</evidence>
<gene>
    <name evidence="1" type="ORF">WG66_14870</name>
</gene>
<protein>
    <submittedName>
        <fullName evidence="1">Uncharacterized protein</fullName>
    </submittedName>
</protein>
<organism evidence="1 2">
    <name type="scientific">Moniliophthora roreri</name>
    <name type="common">Frosty pod rot fungus</name>
    <name type="synonym">Monilia roreri</name>
    <dbReference type="NCBI Taxonomy" id="221103"/>
    <lineage>
        <taxon>Eukaryota</taxon>
        <taxon>Fungi</taxon>
        <taxon>Dikarya</taxon>
        <taxon>Basidiomycota</taxon>
        <taxon>Agaricomycotina</taxon>
        <taxon>Agaricomycetes</taxon>
        <taxon>Agaricomycetidae</taxon>
        <taxon>Agaricales</taxon>
        <taxon>Marasmiineae</taxon>
        <taxon>Marasmiaceae</taxon>
        <taxon>Moniliophthora</taxon>
    </lineage>
</organism>
<sequence>MADLLVADDLHSSSVTHFICNQESNRRGMLSSFVLELKPMLLLNYTSGRSNNILEIWMEACH</sequence>
<accession>A0A0W0F8E8</accession>
<reference evidence="1 2" key="1">
    <citation type="submission" date="2015-12" db="EMBL/GenBank/DDBJ databases">
        <title>Draft genome sequence of Moniliophthora roreri, the causal agent of frosty pod rot of cacao.</title>
        <authorList>
            <person name="Aime M.C."/>
            <person name="Diaz-Valderrama J.R."/>
            <person name="Kijpornyongpan T."/>
            <person name="Phillips-Mora W."/>
        </authorList>
    </citation>
    <scope>NUCLEOTIDE SEQUENCE [LARGE SCALE GENOMIC DNA]</scope>
    <source>
        <strain evidence="1 2">MCA 2952</strain>
    </source>
</reference>
<name>A0A0W0F8E8_MONRR</name>
<evidence type="ECO:0000313" key="1">
    <source>
        <dbReference type="EMBL" id="KTB32556.1"/>
    </source>
</evidence>